<protein>
    <recommendedName>
        <fullName evidence="4">Crinkler effector protein N-terminal domain-containing protein</fullName>
    </recommendedName>
</protein>
<feature type="non-terminal residue" evidence="5">
    <location>
        <position position="192"/>
    </location>
</feature>
<dbReference type="GO" id="GO:0043657">
    <property type="term" value="C:host cell"/>
    <property type="evidence" value="ECO:0007669"/>
    <property type="project" value="UniProtKB-SubCell"/>
</dbReference>
<evidence type="ECO:0000313" key="5">
    <source>
        <dbReference type="EMBL" id="KAF9335865.1"/>
    </source>
</evidence>
<dbReference type="InterPro" id="IPR045379">
    <property type="entry name" value="Crinkler_N"/>
</dbReference>
<dbReference type="Pfam" id="PF20147">
    <property type="entry name" value="Crinkler"/>
    <property type="match status" value="1"/>
</dbReference>
<dbReference type="Proteomes" id="UP000696485">
    <property type="component" value="Unassembled WGS sequence"/>
</dbReference>
<organism evidence="5 6">
    <name type="scientific">Podila minutissima</name>
    <dbReference type="NCBI Taxonomy" id="64525"/>
    <lineage>
        <taxon>Eukaryota</taxon>
        <taxon>Fungi</taxon>
        <taxon>Fungi incertae sedis</taxon>
        <taxon>Mucoromycota</taxon>
        <taxon>Mortierellomycotina</taxon>
        <taxon>Mortierellomycetes</taxon>
        <taxon>Mortierellales</taxon>
        <taxon>Mortierellaceae</taxon>
        <taxon>Podila</taxon>
    </lineage>
</organism>
<comment type="caution">
    <text evidence="5">The sequence shown here is derived from an EMBL/GenBank/DDBJ whole genome shotgun (WGS) entry which is preliminary data.</text>
</comment>
<reference evidence="5" key="1">
    <citation type="journal article" date="2020" name="Fungal Divers.">
        <title>Resolving the Mortierellaceae phylogeny through synthesis of multi-gene phylogenetics and phylogenomics.</title>
        <authorList>
            <person name="Vandepol N."/>
            <person name="Liber J."/>
            <person name="Desiro A."/>
            <person name="Na H."/>
            <person name="Kennedy M."/>
            <person name="Barry K."/>
            <person name="Grigoriev I.V."/>
            <person name="Miller A.N."/>
            <person name="O'Donnell K."/>
            <person name="Stajich J.E."/>
            <person name="Bonito G."/>
        </authorList>
    </citation>
    <scope>NUCLEOTIDE SEQUENCE</scope>
    <source>
        <strain evidence="5">NVP1</strain>
    </source>
</reference>
<name>A0A9P5SSR0_9FUNG</name>
<keyword evidence="3" id="KW-0964">Secreted</keyword>
<evidence type="ECO:0000256" key="1">
    <source>
        <dbReference type="ARBA" id="ARBA00004340"/>
    </source>
</evidence>
<evidence type="ECO:0000259" key="4">
    <source>
        <dbReference type="Pfam" id="PF20147"/>
    </source>
</evidence>
<sequence>MTDNHATLSCLVDGESTSNAFTAEIGPTKTVDGLKKVDDLKKAVKAEKTPRFDDVAGNELILWRVSIPVVEDNDETPILLDNVTNTDRKTLGPATHLSKVFPEDLPDEMINITVQRPPPGAEASNLNTPHLAFVEGILALVGVVGGAVVDDATQGQTGLPLLDEHVFGAHALEALSELVKVGCFAGAFVEGG</sequence>
<evidence type="ECO:0000256" key="3">
    <source>
        <dbReference type="ARBA" id="ARBA00022525"/>
    </source>
</evidence>
<dbReference type="AlphaFoldDB" id="A0A9P5SSR0"/>
<comment type="subcellular location">
    <subcellularLocation>
        <location evidence="1">Host cell</location>
    </subcellularLocation>
    <subcellularLocation>
        <location evidence="2">Secreted</location>
    </subcellularLocation>
</comment>
<proteinExistence type="predicted"/>
<evidence type="ECO:0000256" key="2">
    <source>
        <dbReference type="ARBA" id="ARBA00004613"/>
    </source>
</evidence>
<feature type="domain" description="Crinkler effector protein N-terminal" evidence="4">
    <location>
        <begin position="7"/>
        <end position="115"/>
    </location>
</feature>
<keyword evidence="6" id="KW-1185">Reference proteome</keyword>
<dbReference type="GO" id="GO:0005576">
    <property type="term" value="C:extracellular region"/>
    <property type="evidence" value="ECO:0007669"/>
    <property type="project" value="UniProtKB-SubCell"/>
</dbReference>
<evidence type="ECO:0000313" key="6">
    <source>
        <dbReference type="Proteomes" id="UP000696485"/>
    </source>
</evidence>
<dbReference type="EMBL" id="JAAAUY010000083">
    <property type="protein sequence ID" value="KAF9335865.1"/>
    <property type="molecule type" value="Genomic_DNA"/>
</dbReference>
<accession>A0A9P5SSR0</accession>
<gene>
    <name evidence="5" type="ORF">BG006_010486</name>
</gene>